<protein>
    <recommendedName>
        <fullName evidence="4">ABC3 transporter permease protein domain-containing protein</fullName>
    </recommendedName>
</protein>
<evidence type="ECO:0000256" key="1">
    <source>
        <dbReference type="SAM" id="Phobius"/>
    </source>
</evidence>
<dbReference type="RefSeq" id="WP_146843611.1">
    <property type="nucleotide sequence ID" value="NZ_BJWG01000013.1"/>
</dbReference>
<feature type="transmembrane region" description="Helical" evidence="1">
    <location>
        <begin position="345"/>
        <end position="368"/>
    </location>
</feature>
<gene>
    <name evidence="2" type="ORF">CCO02nite_26340</name>
</gene>
<feature type="transmembrane region" description="Helical" evidence="1">
    <location>
        <begin position="262"/>
        <end position="281"/>
    </location>
</feature>
<comment type="caution">
    <text evidence="2">The sequence shown here is derived from an EMBL/GenBank/DDBJ whole genome shotgun (WGS) entry which is preliminary data.</text>
</comment>
<keyword evidence="1" id="KW-0472">Membrane</keyword>
<reference evidence="2 3" key="1">
    <citation type="submission" date="2019-07" db="EMBL/GenBank/DDBJ databases">
        <title>Whole genome shotgun sequence of Cellulomonas composti NBRC 100758.</title>
        <authorList>
            <person name="Hosoyama A."/>
            <person name="Uohara A."/>
            <person name="Ohji S."/>
            <person name="Ichikawa N."/>
        </authorList>
    </citation>
    <scope>NUCLEOTIDE SEQUENCE [LARGE SCALE GENOMIC DNA]</scope>
    <source>
        <strain evidence="2 3">NBRC 100758</strain>
    </source>
</reference>
<keyword evidence="1" id="KW-0812">Transmembrane</keyword>
<name>A0A511JDF5_9CELL</name>
<sequence>MTDDVARTRRMRASSVASEAWRNVLTGTTRAVTLTILAAGACGALAAADVAAIVDLSEQATQFRESGAAVHVLSSPAAVSGPRCDALGSLPGVLGAGATRQSAEQPTFLAAPRSGIATVEATVGLAGVLGIVDGTKTASGTGVAAGVWLSDSAAQTVGADVGTTLPTSAGPARVAARYVYPSDASDRSLAYSAVTPVPASGLFDACWVLAWPPSPTVDTLVRATYAGDPDDRSSATFGQLSTRLGEAFDGPALFASRTTAPAAPVAGVIGLMLGGGAVWLRRLELAAALHARVPRRAIVAQVGLELLVVMFATVLVTLPVTFLLARHGNPDGLWPAWSAGLRVTSAGAVGVLVGGVLVAATTSEARLFRYFKDR</sequence>
<dbReference type="OrthoDB" id="3716589at2"/>
<feature type="transmembrane region" description="Helical" evidence="1">
    <location>
        <begin position="302"/>
        <end position="325"/>
    </location>
</feature>
<evidence type="ECO:0008006" key="4">
    <source>
        <dbReference type="Google" id="ProtNLM"/>
    </source>
</evidence>
<accession>A0A511JDF5</accession>
<evidence type="ECO:0000313" key="3">
    <source>
        <dbReference type="Proteomes" id="UP000321720"/>
    </source>
</evidence>
<keyword evidence="1" id="KW-1133">Transmembrane helix</keyword>
<proteinExistence type="predicted"/>
<organism evidence="2 3">
    <name type="scientific">Cellulomonas composti</name>
    <dbReference type="NCBI Taxonomy" id="266130"/>
    <lineage>
        <taxon>Bacteria</taxon>
        <taxon>Bacillati</taxon>
        <taxon>Actinomycetota</taxon>
        <taxon>Actinomycetes</taxon>
        <taxon>Micrococcales</taxon>
        <taxon>Cellulomonadaceae</taxon>
        <taxon>Cellulomonas</taxon>
    </lineage>
</organism>
<keyword evidence="3" id="KW-1185">Reference proteome</keyword>
<dbReference type="AlphaFoldDB" id="A0A511JDF5"/>
<evidence type="ECO:0000313" key="2">
    <source>
        <dbReference type="EMBL" id="GEL95976.1"/>
    </source>
</evidence>
<dbReference type="EMBL" id="BJWG01000013">
    <property type="protein sequence ID" value="GEL95976.1"/>
    <property type="molecule type" value="Genomic_DNA"/>
</dbReference>
<dbReference type="Proteomes" id="UP000321720">
    <property type="component" value="Unassembled WGS sequence"/>
</dbReference>